<organism evidence="1 2">
    <name type="scientific">Spirosoma pollinicola</name>
    <dbReference type="NCBI Taxonomy" id="2057025"/>
    <lineage>
        <taxon>Bacteria</taxon>
        <taxon>Pseudomonadati</taxon>
        <taxon>Bacteroidota</taxon>
        <taxon>Cytophagia</taxon>
        <taxon>Cytophagales</taxon>
        <taxon>Cytophagaceae</taxon>
        <taxon>Spirosoma</taxon>
    </lineage>
</organism>
<reference evidence="1 2" key="1">
    <citation type="submission" date="2017-11" db="EMBL/GenBank/DDBJ databases">
        <title>Taxonomic description and genome sequences of Spirosoma HA7 sp. nov., isolated from pollen microhabitat of Corylus avellana.</title>
        <authorList>
            <person name="Ambika Manirajan B."/>
            <person name="Suarez C."/>
            <person name="Ratering S."/>
            <person name="Geissler-Plaum R."/>
            <person name="Cardinale M."/>
            <person name="Sylvia S."/>
        </authorList>
    </citation>
    <scope>NUCLEOTIDE SEQUENCE [LARGE SCALE GENOMIC DNA]</scope>
    <source>
        <strain evidence="1 2">HA7</strain>
    </source>
</reference>
<evidence type="ECO:0000313" key="2">
    <source>
        <dbReference type="Proteomes" id="UP000232883"/>
    </source>
</evidence>
<keyword evidence="2" id="KW-1185">Reference proteome</keyword>
<dbReference type="KEGG" id="spir:CWM47_36195"/>
<name>A0A2K8ZAB8_9BACT</name>
<dbReference type="Proteomes" id="UP000232883">
    <property type="component" value="Chromosome"/>
</dbReference>
<protein>
    <recommendedName>
        <fullName evidence="3">Bacterial mobilisation domain-containing protein</fullName>
    </recommendedName>
</protein>
<evidence type="ECO:0000313" key="1">
    <source>
        <dbReference type="EMBL" id="AUD06816.1"/>
    </source>
</evidence>
<sequence>MCFCRDKNRFLLLQNTQNEEPPKSPATTVMKEKDKWYKGGRPEMKPEERATRVVQVRFTQAEYDQLLIRKATVKTPTVSTYVRAVCLNKPLRLKPERSTYQDILLSLLQETRSDVLRIGVNINQAARRINSTTDYQDLQQEINKMANDMARFEASCGR</sequence>
<accession>A0A2K8ZAB8</accession>
<dbReference type="InterPro" id="IPR053842">
    <property type="entry name" value="NikA-like"/>
</dbReference>
<gene>
    <name evidence="1" type="ORF">CWM47_36195</name>
</gene>
<dbReference type="EMBL" id="CP025096">
    <property type="protein sequence ID" value="AUD06816.1"/>
    <property type="molecule type" value="Genomic_DNA"/>
</dbReference>
<proteinExistence type="predicted"/>
<dbReference type="Pfam" id="PF21983">
    <property type="entry name" value="NikA-like"/>
    <property type="match status" value="1"/>
</dbReference>
<evidence type="ECO:0008006" key="3">
    <source>
        <dbReference type="Google" id="ProtNLM"/>
    </source>
</evidence>
<dbReference type="AlphaFoldDB" id="A0A2K8ZAB8"/>